<keyword evidence="5 10" id="KW-1133">Transmembrane helix</keyword>
<dbReference type="InterPro" id="IPR022781">
    <property type="entry name" value="Flagellar_biosynth_FliO"/>
</dbReference>
<feature type="compositionally biased region" description="Pro residues" evidence="9">
    <location>
        <begin position="353"/>
        <end position="366"/>
    </location>
</feature>
<keyword evidence="11" id="KW-0966">Cell projection</keyword>
<accession>A0ABT5J789</accession>
<evidence type="ECO:0000256" key="1">
    <source>
        <dbReference type="ARBA" id="ARBA00004117"/>
    </source>
</evidence>
<keyword evidence="6 10" id="KW-0472">Membrane</keyword>
<organism evidence="11 12">
    <name type="scientific">Rhodoplanes tepidamans</name>
    <name type="common">Rhodoplanes cryptolactis</name>
    <dbReference type="NCBI Taxonomy" id="200616"/>
    <lineage>
        <taxon>Bacteria</taxon>
        <taxon>Pseudomonadati</taxon>
        <taxon>Pseudomonadota</taxon>
        <taxon>Alphaproteobacteria</taxon>
        <taxon>Hyphomicrobiales</taxon>
        <taxon>Nitrobacteraceae</taxon>
        <taxon>Rhodoplanes</taxon>
    </lineage>
</organism>
<evidence type="ECO:0000256" key="9">
    <source>
        <dbReference type="SAM" id="MobiDB-lite"/>
    </source>
</evidence>
<dbReference type="Proteomes" id="UP001165652">
    <property type="component" value="Unassembled WGS sequence"/>
</dbReference>
<reference evidence="11" key="1">
    <citation type="journal article" date="2023" name="Microbiol Resour">
        <title>Genome Sequences of Rhodoplanes serenus and Two Thermotolerant Strains, Rhodoplanes tepidamans and 'Rhodoplanes cryptolactis,' Further Refine the Genus.</title>
        <authorList>
            <person name="Rayyan A.A."/>
            <person name="Kyndt J.A."/>
        </authorList>
    </citation>
    <scope>NUCLEOTIDE SEQUENCE</scope>
    <source>
        <strain evidence="11">DSM 9987</strain>
    </source>
</reference>
<keyword evidence="3" id="KW-1003">Cell membrane</keyword>
<evidence type="ECO:0000256" key="10">
    <source>
        <dbReference type="SAM" id="Phobius"/>
    </source>
</evidence>
<dbReference type="PANTHER" id="PTHR38766:SF1">
    <property type="entry name" value="FLAGELLAR PROTEIN FLIO"/>
    <property type="match status" value="1"/>
</dbReference>
<feature type="region of interest" description="Disordered" evidence="9">
    <location>
        <begin position="171"/>
        <end position="424"/>
    </location>
</feature>
<feature type="compositionally biased region" description="Low complexity" evidence="9">
    <location>
        <begin position="332"/>
        <end position="348"/>
    </location>
</feature>
<evidence type="ECO:0000313" key="11">
    <source>
        <dbReference type="EMBL" id="MDC7785520.1"/>
    </source>
</evidence>
<sequence length="424" mass="45242">MPLPAKFFIAFVIVLALIGGVAWLVRRFGSGGLGSASARGRQARLGVIEATAVDSRRRLVLVRRDNVEHLIMLGGPTDVVVEANIVRGQPAAPMRDVPTPRMEQPGRPAAENGLWAPAAPLAPEPAFRAGRGGERAMIQPIAEDLPLQPQAEPAPRPQTVDRLAGLAAELGRSAPPPIVDPRMAEPRMSEPRMPEMRPPEPRMPDMRAQEPWMPEPRMPEPRAAEPRMPEPRMPEPRTPEHRPAEHRPADARRPVGELRRPLEPRRAPPAPPAAPPAAPAGENDHGGDRQLAAMAEQLEAALRRSGGSERPSEPAAEAVPSPPPAAPPAARPRPSLRSPLEPRSSLLRGTSPARPPMSEPPPPPAPQAETAAEPVPPPAGEEPAQAHAAPPAPQPQDSKPSGKTAYESLEEEMANLLGRAPGKP</sequence>
<dbReference type="EMBL" id="JAQQLI010000008">
    <property type="protein sequence ID" value="MDC7785520.1"/>
    <property type="molecule type" value="Genomic_DNA"/>
</dbReference>
<dbReference type="Pfam" id="PF04347">
    <property type="entry name" value="FliO"/>
    <property type="match status" value="1"/>
</dbReference>
<protein>
    <submittedName>
        <fullName evidence="11">Flagellar biosynthetic protein FliO</fullName>
    </submittedName>
</protein>
<gene>
    <name evidence="11" type="ORF">PQJ73_07485</name>
</gene>
<feature type="transmembrane region" description="Helical" evidence="10">
    <location>
        <begin position="6"/>
        <end position="25"/>
    </location>
</feature>
<keyword evidence="12" id="KW-1185">Reference proteome</keyword>
<evidence type="ECO:0000256" key="7">
    <source>
        <dbReference type="ARBA" id="ARBA00023143"/>
    </source>
</evidence>
<keyword evidence="4 10" id="KW-0812">Transmembrane</keyword>
<keyword evidence="11" id="KW-0282">Flagellum</keyword>
<evidence type="ECO:0000256" key="5">
    <source>
        <dbReference type="ARBA" id="ARBA00022989"/>
    </source>
</evidence>
<feature type="compositionally biased region" description="Basic and acidic residues" evidence="9">
    <location>
        <begin position="217"/>
        <end position="266"/>
    </location>
</feature>
<evidence type="ECO:0000256" key="8">
    <source>
        <dbReference type="ARBA" id="ARBA00037937"/>
    </source>
</evidence>
<comment type="similarity">
    <text evidence="8">Belongs to the FliO/MopB family.</text>
</comment>
<feature type="compositionally biased region" description="Basic and acidic residues" evidence="9">
    <location>
        <begin position="182"/>
        <end position="208"/>
    </location>
</feature>
<evidence type="ECO:0000256" key="4">
    <source>
        <dbReference type="ARBA" id="ARBA00022692"/>
    </source>
</evidence>
<dbReference type="RefSeq" id="WP_272776360.1">
    <property type="nucleotide sequence ID" value="NZ_JAQQLI010000008.1"/>
</dbReference>
<keyword evidence="7" id="KW-0975">Bacterial flagellum</keyword>
<feature type="compositionally biased region" description="Pro residues" evidence="9">
    <location>
        <begin position="320"/>
        <end position="331"/>
    </location>
</feature>
<feature type="compositionally biased region" description="Pro residues" evidence="9">
    <location>
        <begin position="267"/>
        <end position="278"/>
    </location>
</feature>
<reference evidence="11" key="2">
    <citation type="submission" date="2023-02" db="EMBL/GenBank/DDBJ databases">
        <authorList>
            <person name="Rayyan A."/>
            <person name="Meyer T."/>
            <person name="Kyndt J.A."/>
        </authorList>
    </citation>
    <scope>NUCLEOTIDE SEQUENCE</scope>
    <source>
        <strain evidence="11">DSM 9987</strain>
    </source>
</reference>
<evidence type="ECO:0000256" key="6">
    <source>
        <dbReference type="ARBA" id="ARBA00023136"/>
    </source>
</evidence>
<evidence type="ECO:0000313" key="12">
    <source>
        <dbReference type="Proteomes" id="UP001165652"/>
    </source>
</evidence>
<dbReference type="InterPro" id="IPR052205">
    <property type="entry name" value="FliO/MopB"/>
</dbReference>
<comment type="subcellular location">
    <subcellularLocation>
        <location evidence="1">Bacterial flagellum basal body</location>
    </subcellularLocation>
    <subcellularLocation>
        <location evidence="2">Cell membrane</location>
    </subcellularLocation>
</comment>
<evidence type="ECO:0000256" key="3">
    <source>
        <dbReference type="ARBA" id="ARBA00022475"/>
    </source>
</evidence>
<name>A0ABT5J789_RHOTP</name>
<keyword evidence="11" id="KW-0969">Cilium</keyword>
<dbReference type="PANTHER" id="PTHR38766">
    <property type="entry name" value="FLAGELLAR PROTEIN FLIO"/>
    <property type="match status" value="1"/>
</dbReference>
<evidence type="ECO:0000256" key="2">
    <source>
        <dbReference type="ARBA" id="ARBA00004236"/>
    </source>
</evidence>
<feature type="compositionally biased region" description="Low complexity" evidence="9">
    <location>
        <begin position="289"/>
        <end position="304"/>
    </location>
</feature>
<proteinExistence type="inferred from homology"/>
<comment type="caution">
    <text evidence="11">The sequence shown here is derived from an EMBL/GenBank/DDBJ whole genome shotgun (WGS) entry which is preliminary data.</text>
</comment>